<name>A0A832YSK4_9CREN</name>
<sequence>MSEIPLKPITKEEIRKLELALILGTLFRSEVLQQIKDAEDKVTWLDSLVIAAAALARDRAGIPISAIAEELGRSETTIRNHLAGKTEAGRLVKETYEMLLRKGGRIEELLAIPIGMNVNELRKRVDELEREVKELRSKLEFVKNRLNEIVSQL</sequence>
<accession>A0A832YSK4</accession>
<dbReference type="InterPro" id="IPR022285">
    <property type="entry name" value="CHP03879_regulat_dom_put"/>
</dbReference>
<feature type="coiled-coil region" evidence="1">
    <location>
        <begin position="118"/>
        <end position="152"/>
    </location>
</feature>
<evidence type="ECO:0000256" key="1">
    <source>
        <dbReference type="SAM" id="Coils"/>
    </source>
</evidence>
<dbReference type="PANTHER" id="PTHR40727:SF1">
    <property type="entry name" value="BACTERIO-OPSIN ACTIVATOR"/>
    <property type="match status" value="1"/>
</dbReference>
<gene>
    <name evidence="2" type="ORF">EYH02_02730</name>
</gene>
<evidence type="ECO:0000313" key="2">
    <source>
        <dbReference type="EMBL" id="HIP56970.1"/>
    </source>
</evidence>
<dbReference type="NCBIfam" id="TIGR03879">
    <property type="entry name" value="near_KaiC_dom"/>
    <property type="match status" value="1"/>
</dbReference>
<evidence type="ECO:0000313" key="3">
    <source>
        <dbReference type="Proteomes" id="UP000605805"/>
    </source>
</evidence>
<dbReference type="AlphaFoldDB" id="A0A832YSK4"/>
<keyword evidence="1" id="KW-0175">Coiled coil</keyword>
<reference evidence="2" key="1">
    <citation type="journal article" date="2020" name="ISME J.">
        <title>Gammaproteobacteria mediating utilization of methyl-, sulfur- and petroleum organic compounds in deep ocean hydrothermal plumes.</title>
        <authorList>
            <person name="Zhou Z."/>
            <person name="Liu Y."/>
            <person name="Pan J."/>
            <person name="Cron B.R."/>
            <person name="Toner B.M."/>
            <person name="Anantharaman K."/>
            <person name="Breier J.A."/>
            <person name="Dick G.J."/>
            <person name="Li M."/>
        </authorList>
    </citation>
    <scope>NUCLEOTIDE SEQUENCE</scope>
    <source>
        <strain evidence="2">SZUA-1435</strain>
    </source>
</reference>
<protein>
    <submittedName>
        <fullName evidence="2">Transcriptional regulator</fullName>
    </submittedName>
</protein>
<dbReference type="PANTHER" id="PTHR40727">
    <property type="entry name" value="TRANSCRIPTION REGULATOR, ENCODED NEXT TO RECA SUPERFAMILY ATPASE-RELATED"/>
    <property type="match status" value="1"/>
</dbReference>
<dbReference type="Proteomes" id="UP000605805">
    <property type="component" value="Unassembled WGS sequence"/>
</dbReference>
<dbReference type="EMBL" id="DQTV01000047">
    <property type="protein sequence ID" value="HIP56970.1"/>
    <property type="molecule type" value="Genomic_DNA"/>
</dbReference>
<proteinExistence type="predicted"/>
<comment type="caution">
    <text evidence="2">The sequence shown here is derived from an EMBL/GenBank/DDBJ whole genome shotgun (WGS) entry which is preliminary data.</text>
</comment>
<organism evidence="2 3">
    <name type="scientific">Ignisphaera aggregans</name>
    <dbReference type="NCBI Taxonomy" id="334771"/>
    <lineage>
        <taxon>Archaea</taxon>
        <taxon>Thermoproteota</taxon>
        <taxon>Thermoprotei</taxon>
        <taxon>Desulfurococcales</taxon>
        <taxon>Desulfurococcaceae</taxon>
        <taxon>Ignisphaera</taxon>
    </lineage>
</organism>